<dbReference type="EMBL" id="BRZI01000049">
    <property type="protein sequence ID" value="GLD32645.1"/>
    <property type="molecule type" value="Genomic_DNA"/>
</dbReference>
<accession>A0A9P3QBD4</accession>
<sequence>MIPAEAPAERDASGPFGSTARRYRRQGWLGTLPLPPKAKEQPPNGFTGQGAPYPDKARVRSWLETKADGNICLRLAEVPRQWLSDDVPPVYAGNNVDGWELFGIDVDDYEGKHGAEQLAELEAELGPLPDTVVSSARWDDSPHSGTRLFLVPKGFRYRGKACATGHTGPKHIDILYAGLRYLLVWPSIHPTGSLYEFRWGRPGGALKTYTDVPPVGDVAVLPEAWFLHLETGMGGNADAKSDMEIGELEEWALRTFRECEGEPCAEMADKLARYIDQLDDSDSHHPMNDVVWSFTKKAIEGHAGWYTVVNEYLTHWRDVTLGKRDDATLTAEALRSIDGALAKAKAEYDDSRGGYLPDDKCSAGAGDVDAWAAKAKAKVDDGVQPQRKLFGANALKAAEQPKFLAKNRIPQAAITVLVGEEGIGKSLFWVMLAAAITTGKPLRELGLPARRPGHVIVVATEDDWSSVVRPRLDVAGADLDYVHVICEEQDGSGAPTFPDDMYLITEANPAPTMVSCDAWLDTVPGNINVQRPQEARRALHPWKEAATQTGAAMVLLAHSNRMPTNNIRDRYGATMALRMKARATLYCLQDADGCLLVGPDKANGAPARVKATRYRIDAVQYFDPKPDHDGKVPLLRFDGQSHKTIKEHLADEVAAEKDRARVVSDAEKWLVAYLSDGPRMAADIYRDGAKSEFEFSRDQLKRAKKRCCAPAFHKQDSPNPDAWWWQLLTDTSGDGRG</sequence>
<evidence type="ECO:0000313" key="4">
    <source>
        <dbReference type="EMBL" id="GLD32645.1"/>
    </source>
</evidence>
<dbReference type="RefSeq" id="WP_264894449.1">
    <property type="nucleotide sequence ID" value="NZ_BRXE01000027.1"/>
</dbReference>
<feature type="region of interest" description="Disordered" evidence="1">
    <location>
        <begin position="1"/>
        <end position="54"/>
    </location>
</feature>
<dbReference type="SMART" id="SM00943">
    <property type="entry name" value="Prim-Pol"/>
    <property type="match status" value="1"/>
</dbReference>
<keyword evidence="5" id="KW-1185">Reference proteome</keyword>
<protein>
    <recommendedName>
        <fullName evidence="2">DNA primase/polymerase bifunctional N-terminal domain-containing protein</fullName>
    </recommendedName>
</protein>
<evidence type="ECO:0000313" key="3">
    <source>
        <dbReference type="EMBL" id="GLB83495.1"/>
    </source>
</evidence>
<dbReference type="Pfam" id="PF13481">
    <property type="entry name" value="AAA_25"/>
    <property type="match status" value="1"/>
</dbReference>
<dbReference type="AlphaFoldDB" id="A0A9P3QBD4"/>
<evidence type="ECO:0000256" key="1">
    <source>
        <dbReference type="SAM" id="MobiDB-lite"/>
    </source>
</evidence>
<reference evidence="4" key="1">
    <citation type="submission" date="2022-08" db="EMBL/GenBank/DDBJ databases">
        <title>Mycobacterium kiyosense sp. nov., scotochromogenic slow-glowing species isolated from respiratory specimens.</title>
        <authorList>
            <person name="Fukano H."/>
            <person name="Kazumi Y."/>
            <person name="Sakagami N."/>
            <person name="Ato M."/>
            <person name="Mitarai S."/>
            <person name="Hoshino Y."/>
        </authorList>
    </citation>
    <scope>NUCLEOTIDE SEQUENCE</scope>
    <source>
        <strain evidence="4">1413</strain>
        <strain evidence="3">SRL2020-028</strain>
    </source>
</reference>
<feature type="domain" description="DNA primase/polymerase bifunctional N-terminal" evidence="2">
    <location>
        <begin position="20"/>
        <end position="225"/>
    </location>
</feature>
<organism evidence="4 5">
    <name type="scientific">Mycobacterium kiyosense</name>
    <dbReference type="NCBI Taxonomy" id="2871094"/>
    <lineage>
        <taxon>Bacteria</taxon>
        <taxon>Bacillati</taxon>
        <taxon>Actinomycetota</taxon>
        <taxon>Actinomycetes</taxon>
        <taxon>Mycobacteriales</taxon>
        <taxon>Mycobacteriaceae</taxon>
        <taxon>Mycobacterium</taxon>
    </lineage>
</organism>
<dbReference type="InterPro" id="IPR027417">
    <property type="entry name" value="P-loop_NTPase"/>
</dbReference>
<evidence type="ECO:0000259" key="2">
    <source>
        <dbReference type="SMART" id="SM00943"/>
    </source>
</evidence>
<gene>
    <name evidence="4" type="ORF">Mkiyose1413_45280</name>
    <name evidence="3" type="ORF">SRL2020028_27510</name>
</gene>
<dbReference type="Pfam" id="PF09250">
    <property type="entry name" value="Prim-Pol"/>
    <property type="match status" value="1"/>
</dbReference>
<proteinExistence type="predicted"/>
<dbReference type="InterPro" id="IPR015330">
    <property type="entry name" value="DNA_primase/pol_bifunc_N"/>
</dbReference>
<comment type="caution">
    <text evidence="4">The sequence shown here is derived from an EMBL/GenBank/DDBJ whole genome shotgun (WGS) entry which is preliminary data.</text>
</comment>
<evidence type="ECO:0000313" key="5">
    <source>
        <dbReference type="Proteomes" id="UP001064782"/>
    </source>
</evidence>
<dbReference type="Gene3D" id="3.40.50.300">
    <property type="entry name" value="P-loop containing nucleotide triphosphate hydrolases"/>
    <property type="match status" value="1"/>
</dbReference>
<dbReference type="EMBL" id="BRXE01000027">
    <property type="protein sequence ID" value="GLB83495.1"/>
    <property type="molecule type" value="Genomic_DNA"/>
</dbReference>
<name>A0A9P3QBD4_9MYCO</name>
<dbReference type="Proteomes" id="UP001165663">
    <property type="component" value="Unassembled WGS sequence"/>
</dbReference>
<dbReference type="SUPFAM" id="SSF52540">
    <property type="entry name" value="P-loop containing nucleoside triphosphate hydrolases"/>
    <property type="match status" value="1"/>
</dbReference>
<dbReference type="Proteomes" id="UP001064782">
    <property type="component" value="Unassembled WGS sequence"/>
</dbReference>